<feature type="domain" description="C3H1-type" evidence="11">
    <location>
        <begin position="1"/>
        <end position="27"/>
    </location>
</feature>
<dbReference type="GeneID" id="106662428"/>
<accession>A0A8I6TBW6</accession>
<sequence length="374" mass="42182">MSGQICKYFLSKGCRYGDRCRFIHEYPEEEYGTEYESRYASRNPYVYLSDDYQRSGARSGPQPQKNLITEIVAHLAQEVKQIERSGMWPLTVIGYANHGNIPGWKDYSPEEIRWANYLAAGNGSLQKFMQDWMSLLRKAAENRKMFTSPTKQTVEIVKQMIDKKLNTESSNSKNQTFSTTSSFSSPITNMQRDPAPGLFSQVPKQNPSSSFNQPLFSKFSTPPSQSFFGNSNQPGGFGQPSGFSSVFANQPSVFGSSNNPPIDDQQMQECEFDEPKQNVGASQSTFGQQTLNIEKNIFGQVPSMIPFSMSTTFENKPVQSIFSSSVSEQSETFKSKIYSKMSDLTEEEIEQFKAQTFTYQNVPLKPPPKELCVP</sequence>
<dbReference type="Gene3D" id="4.10.1000.10">
    <property type="entry name" value="Zinc finger, CCCH-type"/>
    <property type="match status" value="1"/>
</dbReference>
<keyword evidence="4 9" id="KW-0862">Zinc</keyword>
<dbReference type="InterPro" id="IPR036855">
    <property type="entry name" value="Znf_CCCH_sf"/>
</dbReference>
<evidence type="ECO:0000256" key="9">
    <source>
        <dbReference type="PROSITE-ProRule" id="PRU00723"/>
    </source>
</evidence>
<dbReference type="GO" id="GO:0008270">
    <property type="term" value="F:zinc ion binding"/>
    <property type="evidence" value="ECO:0007669"/>
    <property type="project" value="UniProtKB-KW"/>
</dbReference>
<dbReference type="PANTHER" id="PTHR46527:SF1">
    <property type="entry name" value="NUCLEOPORIN NUP42"/>
    <property type="match status" value="1"/>
</dbReference>
<dbReference type="KEGG" id="clec:106662428"/>
<keyword evidence="5" id="KW-0539">Nucleus</keyword>
<evidence type="ECO:0000256" key="2">
    <source>
        <dbReference type="ARBA" id="ARBA00022723"/>
    </source>
</evidence>
<dbReference type="GO" id="GO:0031965">
    <property type="term" value="C:nuclear membrane"/>
    <property type="evidence" value="ECO:0007669"/>
    <property type="project" value="UniProtKB-SubCell"/>
</dbReference>
<dbReference type="Proteomes" id="UP000494040">
    <property type="component" value="Unassembled WGS sequence"/>
</dbReference>
<evidence type="ECO:0000259" key="11">
    <source>
        <dbReference type="PROSITE" id="PS50103"/>
    </source>
</evidence>
<comment type="subcellular location">
    <subcellularLocation>
        <location evidence="1">Nucleus membrane</location>
        <topology evidence="1">Peripheral membrane protein</topology>
        <orientation evidence="1">Cytoplasmic side</orientation>
    </subcellularLocation>
</comment>
<dbReference type="InterPro" id="IPR051767">
    <property type="entry name" value="Nucleoporin_NUP42"/>
</dbReference>
<dbReference type="SMART" id="SM00356">
    <property type="entry name" value="ZnF_C3H1"/>
    <property type="match status" value="1"/>
</dbReference>
<reference evidence="12" key="1">
    <citation type="submission" date="2022-01" db="UniProtKB">
        <authorList>
            <consortium name="EnsemblMetazoa"/>
        </authorList>
    </citation>
    <scope>IDENTIFICATION</scope>
</reference>
<dbReference type="Pfam" id="PF18044">
    <property type="entry name" value="zf-CCCH_4"/>
    <property type="match status" value="1"/>
</dbReference>
<evidence type="ECO:0000256" key="7">
    <source>
        <dbReference type="ARBA" id="ARBA00039886"/>
    </source>
</evidence>
<keyword evidence="2 9" id="KW-0479">Metal-binding</keyword>
<keyword evidence="3 9" id="KW-0863">Zinc-finger</keyword>
<evidence type="ECO:0000313" key="13">
    <source>
        <dbReference type="Proteomes" id="UP000494040"/>
    </source>
</evidence>
<keyword evidence="13" id="KW-1185">Reference proteome</keyword>
<organism evidence="12 13">
    <name type="scientific">Cimex lectularius</name>
    <name type="common">Bed bug</name>
    <name type="synonym">Acanthia lectularia</name>
    <dbReference type="NCBI Taxonomy" id="79782"/>
    <lineage>
        <taxon>Eukaryota</taxon>
        <taxon>Metazoa</taxon>
        <taxon>Ecdysozoa</taxon>
        <taxon>Arthropoda</taxon>
        <taxon>Hexapoda</taxon>
        <taxon>Insecta</taxon>
        <taxon>Pterygota</taxon>
        <taxon>Neoptera</taxon>
        <taxon>Paraneoptera</taxon>
        <taxon>Hemiptera</taxon>
        <taxon>Heteroptera</taxon>
        <taxon>Panheteroptera</taxon>
        <taxon>Cimicomorpha</taxon>
        <taxon>Cimicidae</taxon>
        <taxon>Cimex</taxon>
    </lineage>
</organism>
<dbReference type="SUPFAM" id="SSF90229">
    <property type="entry name" value="CCCH zinc finger"/>
    <property type="match status" value="1"/>
</dbReference>
<evidence type="ECO:0000256" key="1">
    <source>
        <dbReference type="ARBA" id="ARBA00004335"/>
    </source>
</evidence>
<evidence type="ECO:0000313" key="12">
    <source>
        <dbReference type="EnsemblMetazoa" id="XP_014242004.1"/>
    </source>
</evidence>
<dbReference type="RefSeq" id="XP_014242004.1">
    <property type="nucleotide sequence ID" value="XM_014386518.2"/>
</dbReference>
<dbReference type="EnsemblMetazoa" id="XM_014386518.2">
    <property type="protein sequence ID" value="XP_014242004.1"/>
    <property type="gene ID" value="LOC106662428"/>
</dbReference>
<evidence type="ECO:0000256" key="10">
    <source>
        <dbReference type="SAM" id="MobiDB-lite"/>
    </source>
</evidence>
<evidence type="ECO:0000256" key="4">
    <source>
        <dbReference type="ARBA" id="ARBA00022833"/>
    </source>
</evidence>
<name>A0A8I6TBW6_CIMLE</name>
<evidence type="ECO:0000256" key="8">
    <source>
        <dbReference type="ARBA" id="ARBA00042384"/>
    </source>
</evidence>
<dbReference type="OMA" id="CHNEHFD"/>
<dbReference type="InterPro" id="IPR041367">
    <property type="entry name" value="Znf-CCCH_4"/>
</dbReference>
<dbReference type="InterPro" id="IPR000571">
    <property type="entry name" value="Znf_CCCH"/>
</dbReference>
<feature type="compositionally biased region" description="Low complexity" evidence="10">
    <location>
        <begin position="169"/>
        <end position="185"/>
    </location>
</feature>
<evidence type="ECO:0000256" key="6">
    <source>
        <dbReference type="ARBA" id="ARBA00037262"/>
    </source>
</evidence>
<feature type="region of interest" description="Disordered" evidence="10">
    <location>
        <begin position="165"/>
        <end position="216"/>
    </location>
</feature>
<dbReference type="AlphaFoldDB" id="A0A8I6TBW6"/>
<dbReference type="OrthoDB" id="20729at2759"/>
<evidence type="ECO:0000256" key="3">
    <source>
        <dbReference type="ARBA" id="ARBA00022771"/>
    </source>
</evidence>
<dbReference type="PANTHER" id="PTHR46527">
    <property type="entry name" value="NUCLEOPORIN-LIKE PROTEIN 2"/>
    <property type="match status" value="1"/>
</dbReference>
<evidence type="ECO:0000256" key="5">
    <source>
        <dbReference type="ARBA" id="ARBA00023242"/>
    </source>
</evidence>
<proteinExistence type="predicted"/>
<dbReference type="PROSITE" id="PS50103">
    <property type="entry name" value="ZF_C3H1"/>
    <property type="match status" value="1"/>
</dbReference>
<feature type="zinc finger region" description="C3H1-type" evidence="9">
    <location>
        <begin position="1"/>
        <end position="27"/>
    </location>
</feature>
<comment type="function">
    <text evidence="6">Required for the export of mRNAs containing poly(A) tails from the nucleus into the cytoplasm.</text>
</comment>
<feature type="compositionally biased region" description="Polar residues" evidence="10">
    <location>
        <begin position="202"/>
        <end position="216"/>
    </location>
</feature>
<protein>
    <recommendedName>
        <fullName evidence="7">Nucleoporin NUP42</fullName>
    </recommendedName>
    <alternativeName>
        <fullName evidence="8">Nucleoporin-like protein 2</fullName>
    </alternativeName>
</protein>